<accession>A0A173TZR0</accession>
<organism evidence="1 2">
    <name type="scientific">Agathobacter rectalis</name>
    <dbReference type="NCBI Taxonomy" id="39491"/>
    <lineage>
        <taxon>Bacteria</taxon>
        <taxon>Bacillati</taxon>
        <taxon>Bacillota</taxon>
        <taxon>Clostridia</taxon>
        <taxon>Lachnospirales</taxon>
        <taxon>Lachnospiraceae</taxon>
        <taxon>Agathobacter</taxon>
    </lineage>
</organism>
<protein>
    <submittedName>
        <fullName evidence="1">Domain of uncharacterized function DUF11</fullName>
    </submittedName>
</protein>
<dbReference type="Proteomes" id="UP000095673">
    <property type="component" value="Unassembled WGS sequence"/>
</dbReference>
<evidence type="ECO:0000313" key="2">
    <source>
        <dbReference type="Proteomes" id="UP000095673"/>
    </source>
</evidence>
<gene>
    <name evidence="1" type="ORF">ERS852580_01872</name>
</gene>
<reference evidence="1 2" key="1">
    <citation type="submission" date="2015-09" db="EMBL/GenBank/DDBJ databases">
        <authorList>
            <consortium name="Pathogen Informatics"/>
        </authorList>
    </citation>
    <scope>NUCLEOTIDE SEQUENCE [LARGE SCALE GENOMIC DNA]</scope>
    <source>
        <strain evidence="1 2">2789STDY5834968</strain>
    </source>
</reference>
<evidence type="ECO:0000313" key="1">
    <source>
        <dbReference type="EMBL" id="CUN07889.1"/>
    </source>
</evidence>
<dbReference type="AlphaFoldDB" id="A0A173TZR0"/>
<name>A0A173TZR0_9FIRM</name>
<dbReference type="OrthoDB" id="1817816at2"/>
<dbReference type="RefSeq" id="WP_055238152.1">
    <property type="nucleotide sequence ID" value="NZ_CYXM01000008.1"/>
</dbReference>
<dbReference type="EMBL" id="CYXM01000008">
    <property type="protein sequence ID" value="CUN07889.1"/>
    <property type="molecule type" value="Genomic_DNA"/>
</dbReference>
<proteinExistence type="predicted"/>
<sequence>MARFTNQAQLRYGNNVANSNIAVGEILEVLSATKTAVKNTYNQNDTITYVVSIVNSGNTAINGLTLSDNLGAYTFNTNTLVPLTYVNNTAKYYTNGTLQAAPAVTQGPPLSITGINVPAGGNATVIYEAALNEYAPLGTEAAVTNTATVSGTGITPVTAAETVNAEAAPNLAITKSVSPVPVTENGTLTYTFRIQNYGSVAATNTTGVVITDTFAPVLNNLTAALNGTAWTAATDYTYNEATGTFSSTAGAITVPAATYTQDSTTGAWVVTPGESTLVITGTV</sequence>